<dbReference type="Proteomes" id="UP000245138">
    <property type="component" value="Unassembled WGS sequence"/>
</dbReference>
<protein>
    <submittedName>
        <fullName evidence="1">Uncharacterized protein</fullName>
    </submittedName>
</protein>
<evidence type="ECO:0000313" key="1">
    <source>
        <dbReference type="EMBL" id="PWC13314.1"/>
    </source>
</evidence>
<dbReference type="AlphaFoldDB" id="A0A2U1TV97"/>
<accession>A0A2U1TV97</accession>
<organism evidence="1 2">
    <name type="scientific">Brenneria roseae subsp. americana</name>
    <dbReference type="NCBI Taxonomy" id="1508507"/>
    <lineage>
        <taxon>Bacteria</taxon>
        <taxon>Pseudomonadati</taxon>
        <taxon>Pseudomonadota</taxon>
        <taxon>Gammaproteobacteria</taxon>
        <taxon>Enterobacterales</taxon>
        <taxon>Pectobacteriaceae</taxon>
        <taxon>Brenneria</taxon>
    </lineage>
</organism>
<sequence>MNKILPFPTLAEQSAPHRVDALPEGIRIIHQGAASQGGEALLIMFDEAVSRLDSDFYDSEWLAGIQVLRALTDAVIHGYFKPSDRQQLILWRWFVSVKFVLDQEQLNGHITVSDGKGGEVAATLYRGKYGSIPIYPWSERSAIASVVEGGLMECYGTEEGIRNALTFYVAMIDFRTGELTDIGRGVMATLHDRTIQAIKMNEFPPTPTAH</sequence>
<dbReference type="EMBL" id="QDKJ01000005">
    <property type="protein sequence ID" value="PWC13314.1"/>
    <property type="molecule type" value="Genomic_DNA"/>
</dbReference>
<name>A0A2U1TV97_9GAMM</name>
<proteinExistence type="predicted"/>
<reference evidence="1 2" key="1">
    <citation type="submission" date="2018-04" db="EMBL/GenBank/DDBJ databases">
        <title>Brenneria corticis sp.nov.</title>
        <authorList>
            <person name="Li Y."/>
        </authorList>
    </citation>
    <scope>NUCLEOTIDE SEQUENCE [LARGE SCALE GENOMIC DNA]</scope>
    <source>
        <strain evidence="1 2">LMG 27715</strain>
    </source>
</reference>
<comment type="caution">
    <text evidence="1">The sequence shown here is derived from an EMBL/GenBank/DDBJ whole genome shotgun (WGS) entry which is preliminary data.</text>
</comment>
<gene>
    <name evidence="1" type="ORF">B4923_08875</name>
</gene>
<evidence type="ECO:0000313" key="2">
    <source>
        <dbReference type="Proteomes" id="UP000245138"/>
    </source>
</evidence>
<dbReference type="OrthoDB" id="6434096at2"/>
<dbReference type="RefSeq" id="WP_109053977.1">
    <property type="nucleotide sequence ID" value="NZ_QDKJ01000005.1"/>
</dbReference>
<keyword evidence="2" id="KW-1185">Reference proteome</keyword>